<feature type="region of interest" description="Disordered" evidence="1">
    <location>
        <begin position="696"/>
        <end position="716"/>
    </location>
</feature>
<protein>
    <submittedName>
        <fullName evidence="2">Uncharacterized protein</fullName>
    </submittedName>
</protein>
<evidence type="ECO:0000256" key="1">
    <source>
        <dbReference type="SAM" id="MobiDB-lite"/>
    </source>
</evidence>
<feature type="compositionally biased region" description="Basic and acidic residues" evidence="1">
    <location>
        <begin position="493"/>
        <end position="507"/>
    </location>
</feature>
<feature type="compositionally biased region" description="Polar residues" evidence="1">
    <location>
        <begin position="508"/>
        <end position="528"/>
    </location>
</feature>
<evidence type="ECO:0000313" key="2">
    <source>
        <dbReference type="EMBL" id="GJT17992.1"/>
    </source>
</evidence>
<feature type="region of interest" description="Disordered" evidence="1">
    <location>
        <begin position="152"/>
        <end position="192"/>
    </location>
</feature>
<feature type="compositionally biased region" description="Basic and acidic residues" evidence="1">
    <location>
        <begin position="173"/>
        <end position="192"/>
    </location>
</feature>
<gene>
    <name evidence="2" type="ORF">Tco_0876698</name>
</gene>
<feature type="region of interest" description="Disordered" evidence="1">
    <location>
        <begin position="415"/>
        <end position="554"/>
    </location>
</feature>
<organism evidence="2 3">
    <name type="scientific">Tanacetum coccineum</name>
    <dbReference type="NCBI Taxonomy" id="301880"/>
    <lineage>
        <taxon>Eukaryota</taxon>
        <taxon>Viridiplantae</taxon>
        <taxon>Streptophyta</taxon>
        <taxon>Embryophyta</taxon>
        <taxon>Tracheophyta</taxon>
        <taxon>Spermatophyta</taxon>
        <taxon>Magnoliopsida</taxon>
        <taxon>eudicotyledons</taxon>
        <taxon>Gunneridae</taxon>
        <taxon>Pentapetalae</taxon>
        <taxon>asterids</taxon>
        <taxon>campanulids</taxon>
        <taxon>Asterales</taxon>
        <taxon>Asteraceae</taxon>
        <taxon>Asteroideae</taxon>
        <taxon>Anthemideae</taxon>
        <taxon>Anthemidinae</taxon>
        <taxon>Tanacetum</taxon>
    </lineage>
</organism>
<reference evidence="2" key="1">
    <citation type="journal article" date="2022" name="Int. J. Mol. Sci.">
        <title>Draft Genome of Tanacetum Coccineum: Genomic Comparison of Closely Related Tanacetum-Family Plants.</title>
        <authorList>
            <person name="Yamashiro T."/>
            <person name="Shiraishi A."/>
            <person name="Nakayama K."/>
            <person name="Satake H."/>
        </authorList>
    </citation>
    <scope>NUCLEOTIDE SEQUENCE</scope>
</reference>
<feature type="compositionally biased region" description="Basic and acidic residues" evidence="1">
    <location>
        <begin position="702"/>
        <end position="711"/>
    </location>
</feature>
<accession>A0ABQ5BVR2</accession>
<reference evidence="2" key="2">
    <citation type="submission" date="2022-01" db="EMBL/GenBank/DDBJ databases">
        <authorList>
            <person name="Yamashiro T."/>
            <person name="Shiraishi A."/>
            <person name="Satake H."/>
            <person name="Nakayama K."/>
        </authorList>
    </citation>
    <scope>NUCLEOTIDE SEQUENCE</scope>
</reference>
<name>A0ABQ5BVR2_9ASTR</name>
<feature type="compositionally biased region" description="Polar residues" evidence="1">
    <location>
        <begin position="441"/>
        <end position="460"/>
    </location>
</feature>
<dbReference type="EMBL" id="BQNB010013604">
    <property type="protein sequence ID" value="GJT17992.1"/>
    <property type="molecule type" value="Genomic_DNA"/>
</dbReference>
<keyword evidence="3" id="KW-1185">Reference proteome</keyword>
<dbReference type="Proteomes" id="UP001151760">
    <property type="component" value="Unassembled WGS sequence"/>
</dbReference>
<proteinExistence type="predicted"/>
<sequence>MVSFENFISHHLKHLSHDNLKGTRIESGFKRAFATLFGQDVETFIGTMFLNMDQLEKQLDKEEFQEIGSTASFKVLETQFQTFIKSRMYLDDEFVVMTCNYFLQYTQLTIPEFRDTLIQHMESVKKSIDERAQHKREYDSWVNERQIQTTEGKVDTGKAVDASLVNTESIGTESKEQDTSSRSGNDAHADDADIRPIYDEEPMVEVQTTADINIFATGQQHTEQPEFNNEGKVDQNVEQCHDTCPLPAKLTDNQTTELSNQSLESENIRLKKTVAQFQKDFLRMEAHCVNLELKYQNQALKEGQHGQFLKVTSNEAKVKHDIDVIETINIELEHKVAKLLEENETLKRHYKEMFDSIKTTRAKNIEHTTSLIANNDKFKAQLQEKGFAIAALKNELRKLTGNSVNTKFAKSSILGKPALQPRRNQSVVRQPTAFKSERPSLSKQRFASQVDVNNDLSKPVTTHYLPKERESAVAKPHHMIAPGSSRYSSNDMVHNHYLEEAKKKTQESSRNSEPSVMPSARSQSTANGSKPKPRINNQKSRNWPASKSSCVTTKTVPIAEHSRNSRSFSDSKHFVCSTCQKCVFNVNHDSCVTKFLNEVNSRAKVPSNKTTKRYIPVEQTSFAKKPERQIPKRHRSSIKKTSVVHEKTMTHRSCLNSSELGIHDHSNELSRSKLVPKVVPTTDNKLQSQQELGITISPSHNNVEDSHKDGDGDALFQLKSDSLPHAHAQTTKTYYKHQDSRILKAQELKTKTSA</sequence>
<evidence type="ECO:0000313" key="3">
    <source>
        <dbReference type="Proteomes" id="UP001151760"/>
    </source>
</evidence>
<comment type="caution">
    <text evidence="2">The sequence shown here is derived from an EMBL/GenBank/DDBJ whole genome shotgun (WGS) entry which is preliminary data.</text>
</comment>
<feature type="compositionally biased region" description="Polar residues" evidence="1">
    <location>
        <begin position="535"/>
        <end position="554"/>
    </location>
</feature>